<keyword evidence="2" id="KW-1185">Reference proteome</keyword>
<dbReference type="Proteomes" id="UP001221898">
    <property type="component" value="Unassembled WGS sequence"/>
</dbReference>
<dbReference type="AlphaFoldDB" id="A0AAD7R109"/>
<organism evidence="1 2">
    <name type="scientific">Aldrovandia affinis</name>
    <dbReference type="NCBI Taxonomy" id="143900"/>
    <lineage>
        <taxon>Eukaryota</taxon>
        <taxon>Metazoa</taxon>
        <taxon>Chordata</taxon>
        <taxon>Craniata</taxon>
        <taxon>Vertebrata</taxon>
        <taxon>Euteleostomi</taxon>
        <taxon>Actinopterygii</taxon>
        <taxon>Neopterygii</taxon>
        <taxon>Teleostei</taxon>
        <taxon>Notacanthiformes</taxon>
        <taxon>Halosauridae</taxon>
        <taxon>Aldrovandia</taxon>
    </lineage>
</organism>
<accession>A0AAD7R109</accession>
<dbReference type="EMBL" id="JAINUG010001810">
    <property type="protein sequence ID" value="KAJ8353031.1"/>
    <property type="molecule type" value="Genomic_DNA"/>
</dbReference>
<dbReference type="PANTHER" id="PTHR47018">
    <property type="entry name" value="CXC DOMAIN-CONTAINING PROTEIN-RELATED"/>
    <property type="match status" value="1"/>
</dbReference>
<protein>
    <submittedName>
        <fullName evidence="1">Uncharacterized protein</fullName>
    </submittedName>
</protein>
<proteinExistence type="predicted"/>
<reference evidence="1" key="1">
    <citation type="journal article" date="2023" name="Science">
        <title>Genome structures resolve the early diversification of teleost fishes.</title>
        <authorList>
            <person name="Parey E."/>
            <person name="Louis A."/>
            <person name="Montfort J."/>
            <person name="Bouchez O."/>
            <person name="Roques C."/>
            <person name="Iampietro C."/>
            <person name="Lluch J."/>
            <person name="Castinel A."/>
            <person name="Donnadieu C."/>
            <person name="Desvignes T."/>
            <person name="Floi Bucao C."/>
            <person name="Jouanno E."/>
            <person name="Wen M."/>
            <person name="Mejri S."/>
            <person name="Dirks R."/>
            <person name="Jansen H."/>
            <person name="Henkel C."/>
            <person name="Chen W.J."/>
            <person name="Zahm M."/>
            <person name="Cabau C."/>
            <person name="Klopp C."/>
            <person name="Thompson A.W."/>
            <person name="Robinson-Rechavi M."/>
            <person name="Braasch I."/>
            <person name="Lecointre G."/>
            <person name="Bobe J."/>
            <person name="Postlethwait J.H."/>
            <person name="Berthelot C."/>
            <person name="Roest Crollius H."/>
            <person name="Guiguen Y."/>
        </authorList>
    </citation>
    <scope>NUCLEOTIDE SEQUENCE</scope>
    <source>
        <strain evidence="1">NC1722</strain>
    </source>
</reference>
<evidence type="ECO:0000313" key="1">
    <source>
        <dbReference type="EMBL" id="KAJ8353031.1"/>
    </source>
</evidence>
<name>A0AAD7R109_9TELE</name>
<comment type="caution">
    <text evidence="1">The sequence shown here is derived from an EMBL/GenBank/DDBJ whole genome shotgun (WGS) entry which is preliminary data.</text>
</comment>
<sequence length="214" mass="23819">MLHAHTRKKELVDRLSHLGLSISYDRVLQLSAQMGNSVCQQFHRERVVCPPKMRGQVSSTAAVDNIDHNPSATTSKDSFHGTAISLIQHPSYTGEGVDRSIVIVGESGDARSKTVAPLPHYYTDVPPVTSSIKKLPVPAARVASLTRGDFKQQTDEEYQWLGNAKRVLEDNTGTVDNDKHLGLHFMPADSHQMLESSVPRRCFHSSWRVPTQWP</sequence>
<evidence type="ECO:0000313" key="2">
    <source>
        <dbReference type="Proteomes" id="UP001221898"/>
    </source>
</evidence>
<gene>
    <name evidence="1" type="ORF">AAFF_G00119370</name>
</gene>